<name>A0A4P9X362_9FUNG</name>
<accession>A0A4P9X362</accession>
<dbReference type="Proteomes" id="UP000274922">
    <property type="component" value="Unassembled WGS sequence"/>
</dbReference>
<keyword evidence="3" id="KW-1185">Reference proteome</keyword>
<feature type="compositionally biased region" description="Low complexity" evidence="1">
    <location>
        <begin position="439"/>
        <end position="465"/>
    </location>
</feature>
<reference evidence="3" key="1">
    <citation type="journal article" date="2018" name="Nat. Microbiol.">
        <title>Leveraging single-cell genomics to expand the fungal tree of life.</title>
        <authorList>
            <person name="Ahrendt S.R."/>
            <person name="Quandt C.A."/>
            <person name="Ciobanu D."/>
            <person name="Clum A."/>
            <person name="Salamov A."/>
            <person name="Andreopoulos B."/>
            <person name="Cheng J.F."/>
            <person name="Woyke T."/>
            <person name="Pelin A."/>
            <person name="Henrissat B."/>
            <person name="Reynolds N.K."/>
            <person name="Benny G.L."/>
            <person name="Smith M.E."/>
            <person name="James T.Y."/>
            <person name="Grigoriev I.V."/>
        </authorList>
    </citation>
    <scope>NUCLEOTIDE SEQUENCE [LARGE SCALE GENOMIC DNA]</scope>
    <source>
        <strain evidence="3">ATCC 52028</strain>
    </source>
</reference>
<protein>
    <submittedName>
        <fullName evidence="2">Uncharacterized protein</fullName>
    </submittedName>
</protein>
<dbReference type="AlphaFoldDB" id="A0A4P9X362"/>
<dbReference type="EMBL" id="ML014284">
    <property type="protein sequence ID" value="RKO99453.1"/>
    <property type="molecule type" value="Genomic_DNA"/>
</dbReference>
<evidence type="ECO:0000256" key="1">
    <source>
        <dbReference type="SAM" id="MobiDB-lite"/>
    </source>
</evidence>
<feature type="region of interest" description="Disordered" evidence="1">
    <location>
        <begin position="199"/>
        <end position="257"/>
    </location>
</feature>
<evidence type="ECO:0000313" key="3">
    <source>
        <dbReference type="Proteomes" id="UP000274922"/>
    </source>
</evidence>
<organism evidence="2 3">
    <name type="scientific">Caulochytrium protostelioides</name>
    <dbReference type="NCBI Taxonomy" id="1555241"/>
    <lineage>
        <taxon>Eukaryota</taxon>
        <taxon>Fungi</taxon>
        <taxon>Fungi incertae sedis</taxon>
        <taxon>Chytridiomycota</taxon>
        <taxon>Chytridiomycota incertae sedis</taxon>
        <taxon>Chytridiomycetes</taxon>
        <taxon>Caulochytriales</taxon>
        <taxon>Caulochytriaceae</taxon>
        <taxon>Caulochytrium</taxon>
    </lineage>
</organism>
<gene>
    <name evidence="2" type="ORF">CXG81DRAFT_20469</name>
</gene>
<evidence type="ECO:0000313" key="2">
    <source>
        <dbReference type="EMBL" id="RKO99453.1"/>
    </source>
</evidence>
<sequence>MAAPVLRTELAQWFRATQSYDGCPIHAKGPTIVIPNSVGGSGQRRPESVAIPRRQTSRANFSQTSSQHLHQALALLTQLLHRRGCVLDVAVPGSTAAVSRVNTRRPAQTLIATSKLLFNVASCYLHLITSHPHTRQRPSQVRAALAALDRAIAMDAYLAIAYLLRGWIRLYDPKPTLESSLRETLRDWNMVLRLMGDTRQDNPRATGYGQQSQPQPSRGPRARRADDDTDDDEGRDIDYGPLGIYTPQDGAPPSAKDAQHGFVLHKDLVRHLRHAAQRHVDAIQPDPDAIAMAYGAAADDDAVASFDPDVLLPPGFPHAAAADFRSLLFRPPPQKLSSMGEVNHLADASGDMREVRAVVSSPVGTTSDDGDDGDAPAGLLRSLSLSRSLTQNIKGGVMRATTKLRRAQTAAPFPPGPGSAGAAFGDRRHAGSPGPSPNPAGGCRSAGGSASRLPEEAVSAPAVPSRSAPNLAYLAPAPYNGERAPRQAVPFNARAATTAAGGGTGAAAGGGGLARHATYARYGR</sequence>
<feature type="region of interest" description="Disordered" evidence="1">
    <location>
        <begin position="497"/>
        <end position="524"/>
    </location>
</feature>
<proteinExistence type="predicted"/>
<feature type="compositionally biased region" description="Gly residues" evidence="1">
    <location>
        <begin position="500"/>
        <end position="513"/>
    </location>
</feature>
<feature type="compositionally biased region" description="Low complexity" evidence="1">
    <location>
        <begin position="209"/>
        <end position="219"/>
    </location>
</feature>
<feature type="region of interest" description="Disordered" evidence="1">
    <location>
        <begin position="407"/>
        <end position="465"/>
    </location>
</feature>